<dbReference type="Gene3D" id="3.10.20.740">
    <property type="match status" value="1"/>
</dbReference>
<evidence type="ECO:0000256" key="1">
    <source>
        <dbReference type="ARBA" id="ARBA00001966"/>
    </source>
</evidence>
<comment type="similarity">
    <text evidence="3">Belongs to the complex I 75 kDa subunit family.</text>
</comment>
<dbReference type="AlphaFoldDB" id="A0A369B3X5"/>
<feature type="domain" description="4Fe-4S His(Cys)3-ligated-type" evidence="16">
    <location>
        <begin position="80"/>
        <end position="119"/>
    </location>
</feature>
<evidence type="ECO:0000256" key="2">
    <source>
        <dbReference type="ARBA" id="ARBA00004370"/>
    </source>
</evidence>
<evidence type="ECO:0000256" key="8">
    <source>
        <dbReference type="ARBA" id="ARBA00022967"/>
    </source>
</evidence>
<dbReference type="SUPFAM" id="SSF54292">
    <property type="entry name" value="2Fe-2S ferredoxin-like"/>
    <property type="match status" value="1"/>
</dbReference>
<evidence type="ECO:0000256" key="3">
    <source>
        <dbReference type="ARBA" id="ARBA00005404"/>
    </source>
</evidence>
<feature type="domain" description="4Fe-4S ferredoxin-type" evidence="15">
    <location>
        <begin position="183"/>
        <end position="211"/>
    </location>
</feature>
<dbReference type="PANTHER" id="PTHR42783">
    <property type="entry name" value="GLUTAMATE SYNTHASE [NADPH] SMALL CHAIN"/>
    <property type="match status" value="1"/>
</dbReference>
<comment type="cofactor">
    <cofactor evidence="13">
        <name>[2Fe-2S] cluster</name>
        <dbReference type="ChEBI" id="CHEBI:190135"/>
    </cofactor>
</comment>
<dbReference type="InterPro" id="IPR036010">
    <property type="entry name" value="2Fe-2S_ferredoxin-like_sf"/>
</dbReference>
<organism evidence="17 18">
    <name type="scientific">Anaerobacterium chartisolvens</name>
    <dbReference type="NCBI Taxonomy" id="1297424"/>
    <lineage>
        <taxon>Bacteria</taxon>
        <taxon>Bacillati</taxon>
        <taxon>Bacillota</taxon>
        <taxon>Clostridia</taxon>
        <taxon>Eubacteriales</taxon>
        <taxon>Oscillospiraceae</taxon>
        <taxon>Anaerobacterium</taxon>
    </lineage>
</organism>
<dbReference type="Gene3D" id="3.50.50.60">
    <property type="entry name" value="FAD/NAD(P)-binding domain"/>
    <property type="match status" value="2"/>
</dbReference>
<evidence type="ECO:0000259" key="15">
    <source>
        <dbReference type="PROSITE" id="PS51379"/>
    </source>
</evidence>
<reference evidence="17 18" key="1">
    <citation type="submission" date="2018-07" db="EMBL/GenBank/DDBJ databases">
        <title>Genomic Encyclopedia of Type Strains, Phase IV (KMG-IV): sequencing the most valuable type-strain genomes for metagenomic binning, comparative biology and taxonomic classification.</title>
        <authorList>
            <person name="Goeker M."/>
        </authorList>
    </citation>
    <scope>NUCLEOTIDE SEQUENCE [LARGE SCALE GENOMIC DNA]</scope>
    <source>
        <strain evidence="17 18">DSM 27016</strain>
    </source>
</reference>
<protein>
    <submittedName>
        <fullName evidence="17">NADPH-dependent glutamate synthase beta subunit-like oxidoreductase</fullName>
    </submittedName>
</protein>
<dbReference type="InterPro" id="IPR036188">
    <property type="entry name" value="FAD/NAD-bd_sf"/>
</dbReference>
<evidence type="ECO:0000256" key="13">
    <source>
        <dbReference type="ARBA" id="ARBA00034078"/>
    </source>
</evidence>
<keyword evidence="6" id="KW-0479">Metal-binding</keyword>
<feature type="domain" description="2Fe-2S ferredoxin-type" evidence="14">
    <location>
        <begin position="2"/>
        <end position="80"/>
    </location>
</feature>
<dbReference type="GO" id="GO:0046872">
    <property type="term" value="F:metal ion binding"/>
    <property type="evidence" value="ECO:0007669"/>
    <property type="project" value="UniProtKB-KW"/>
</dbReference>
<dbReference type="PRINTS" id="PR00419">
    <property type="entry name" value="ADXRDTASE"/>
</dbReference>
<keyword evidence="12" id="KW-0472">Membrane</keyword>
<keyword evidence="9" id="KW-0408">Iron</keyword>
<dbReference type="PROSITE" id="PS51839">
    <property type="entry name" value="4FE4S_HC3"/>
    <property type="match status" value="1"/>
</dbReference>
<evidence type="ECO:0000256" key="4">
    <source>
        <dbReference type="ARBA" id="ARBA00022485"/>
    </source>
</evidence>
<dbReference type="Pfam" id="PF14691">
    <property type="entry name" value="Fer4_20"/>
    <property type="match status" value="1"/>
</dbReference>
<dbReference type="InterPro" id="IPR019574">
    <property type="entry name" value="NADH_UbQ_OxRdtase_Gsu_4Fe4S-bd"/>
</dbReference>
<evidence type="ECO:0000259" key="14">
    <source>
        <dbReference type="PROSITE" id="PS51085"/>
    </source>
</evidence>
<keyword evidence="11" id="KW-0520">NAD</keyword>
<proteinExistence type="inferred from homology"/>
<dbReference type="GO" id="GO:0051537">
    <property type="term" value="F:2 iron, 2 sulfur cluster binding"/>
    <property type="evidence" value="ECO:0007669"/>
    <property type="project" value="UniProtKB-KW"/>
</dbReference>
<dbReference type="GO" id="GO:0016491">
    <property type="term" value="F:oxidoreductase activity"/>
    <property type="evidence" value="ECO:0007669"/>
    <property type="project" value="InterPro"/>
</dbReference>
<dbReference type="GO" id="GO:0016020">
    <property type="term" value="C:membrane"/>
    <property type="evidence" value="ECO:0007669"/>
    <property type="project" value="UniProtKB-SubCell"/>
</dbReference>
<gene>
    <name evidence="17" type="ORF">DFR58_1126</name>
</gene>
<dbReference type="Gene3D" id="1.10.1060.10">
    <property type="entry name" value="Alpha-helical ferredoxin"/>
    <property type="match status" value="1"/>
</dbReference>
<dbReference type="FunFam" id="3.10.20.740:FF:000004">
    <property type="entry name" value="NADH-quinone oxidoreductase"/>
    <property type="match status" value="1"/>
</dbReference>
<dbReference type="Gene3D" id="3.30.70.20">
    <property type="match status" value="1"/>
</dbReference>
<dbReference type="Proteomes" id="UP000253034">
    <property type="component" value="Unassembled WGS sequence"/>
</dbReference>
<comment type="cofactor">
    <cofactor evidence="1">
        <name>[4Fe-4S] cluster</name>
        <dbReference type="ChEBI" id="CHEBI:49883"/>
    </cofactor>
</comment>
<dbReference type="Pfam" id="PF07992">
    <property type="entry name" value="Pyr_redox_2"/>
    <property type="match status" value="1"/>
</dbReference>
<dbReference type="RefSeq" id="WP_114297956.1">
    <property type="nucleotide sequence ID" value="NZ_QPJT01000012.1"/>
</dbReference>
<comment type="caution">
    <text evidence="17">The sequence shown here is derived from an EMBL/GenBank/DDBJ whole genome shotgun (WGS) entry which is preliminary data.</text>
</comment>
<dbReference type="Pfam" id="PF22117">
    <property type="entry name" value="Fer4_Nqo3"/>
    <property type="match status" value="1"/>
</dbReference>
<dbReference type="GO" id="GO:0051539">
    <property type="term" value="F:4 iron, 4 sulfur cluster binding"/>
    <property type="evidence" value="ECO:0007669"/>
    <property type="project" value="UniProtKB-KW"/>
</dbReference>
<keyword evidence="10" id="KW-0411">Iron-sulfur</keyword>
<evidence type="ECO:0000256" key="5">
    <source>
        <dbReference type="ARBA" id="ARBA00022714"/>
    </source>
</evidence>
<dbReference type="CDD" id="cd00207">
    <property type="entry name" value="fer2"/>
    <property type="match status" value="1"/>
</dbReference>
<keyword evidence="18" id="KW-1185">Reference proteome</keyword>
<dbReference type="PROSITE" id="PS51085">
    <property type="entry name" value="2FE2S_FER_2"/>
    <property type="match status" value="1"/>
</dbReference>
<evidence type="ECO:0000256" key="7">
    <source>
        <dbReference type="ARBA" id="ARBA00022737"/>
    </source>
</evidence>
<dbReference type="SUPFAM" id="SSF51971">
    <property type="entry name" value="Nucleotide-binding domain"/>
    <property type="match status" value="2"/>
</dbReference>
<evidence type="ECO:0000256" key="6">
    <source>
        <dbReference type="ARBA" id="ARBA00022723"/>
    </source>
</evidence>
<dbReference type="InterPro" id="IPR001041">
    <property type="entry name" value="2Fe-2S_ferredoxin-type"/>
</dbReference>
<evidence type="ECO:0000256" key="9">
    <source>
        <dbReference type="ARBA" id="ARBA00023004"/>
    </source>
</evidence>
<evidence type="ECO:0000259" key="16">
    <source>
        <dbReference type="PROSITE" id="PS51839"/>
    </source>
</evidence>
<dbReference type="InterPro" id="IPR023753">
    <property type="entry name" value="FAD/NAD-binding_dom"/>
</dbReference>
<sequence>MGNIKLTIDGISVEAEKEMTVLQAALAAGIYIPHLCHHPSLPDVGQCKLCVVEIADRDGVQTSCTTMAEDGMVIKTKTDRLNHMRTLSMELMLAAHPSECTSCPKYLKCELQTLIQYLGVSDARLRKLSYNFPIETGNPLFVRDMNRCILCGRCVRACRTLRGAEAIDYKKDNEKVYIGTENGGLLADENCKFCCACVEVCPTGALRDKEEVVSGFNKAEEALLPCKASCPAGTDVPRYVRLIKEGKYSEAVAVIRERVPFPLTLGYICMHFCESGCRREAVNEAVSVKELKKFAAMRDNGLWKENSKIAPLTGKKVAVIGSGPAGLTSAYYLVKQGHDVTIYEKLSSPGGMLRVGIPEYRLPRSVIDNEISEITDAGVRIVYNTDIKDLNSLSSLGYDAVLIAIGTHKGVRLPIPGSDLKGVMVNTDFLLKSSLGKKVETGSRVLVLGGGNVAFDCARVAKRLGASEVSMACLESRANMTASAEEVEQGLEEGIVIHNSRTFSKIISENGSLGVECSEVDNFYFDDNRKLVINTVPDSLHVLYADTVIFAAGQIVDLPEEYGVESGRANIIKSENYQTNKAGVFAVGDCITGTTSVVQAIAGGRGAAAAIDKYLGGDGVIDEVLAPCEEPGAFIGKEERFAHRERKQISCKPVEERINNFDEFEQAFDAETAHCEAERCLQCDLRLRIPKVKLWGDYAHK</sequence>
<feature type="domain" description="4Fe-4S ferredoxin-type" evidence="15">
    <location>
        <begin position="139"/>
        <end position="172"/>
    </location>
</feature>
<dbReference type="EMBL" id="QPJT01000012">
    <property type="protein sequence ID" value="RCX16025.1"/>
    <property type="molecule type" value="Genomic_DNA"/>
</dbReference>
<evidence type="ECO:0000256" key="12">
    <source>
        <dbReference type="ARBA" id="ARBA00023136"/>
    </source>
</evidence>
<dbReference type="InterPro" id="IPR009051">
    <property type="entry name" value="Helical_ferredxn"/>
</dbReference>
<keyword evidence="7" id="KW-0677">Repeat</keyword>
<evidence type="ECO:0000313" key="18">
    <source>
        <dbReference type="Proteomes" id="UP000253034"/>
    </source>
</evidence>
<dbReference type="Pfam" id="PF13510">
    <property type="entry name" value="Fer2_4"/>
    <property type="match status" value="1"/>
</dbReference>
<keyword evidence="4" id="KW-0004">4Fe-4S</keyword>
<comment type="subcellular location">
    <subcellularLocation>
        <location evidence="2">Membrane</location>
    </subcellularLocation>
</comment>
<keyword evidence="5" id="KW-0001">2Fe-2S</keyword>
<dbReference type="InterPro" id="IPR054351">
    <property type="entry name" value="NADH_UbQ_OxRdtase_ferredoxin"/>
</dbReference>
<dbReference type="InterPro" id="IPR028261">
    <property type="entry name" value="DPD_II"/>
</dbReference>
<evidence type="ECO:0000256" key="10">
    <source>
        <dbReference type="ARBA" id="ARBA00023014"/>
    </source>
</evidence>
<dbReference type="SUPFAM" id="SSF46548">
    <property type="entry name" value="alpha-helical ferredoxin"/>
    <property type="match status" value="2"/>
</dbReference>
<evidence type="ECO:0000313" key="17">
    <source>
        <dbReference type="EMBL" id="RCX16025.1"/>
    </source>
</evidence>
<dbReference type="Pfam" id="PF10588">
    <property type="entry name" value="NADH-G_4Fe-4S_3"/>
    <property type="match status" value="1"/>
</dbReference>
<dbReference type="InterPro" id="IPR017896">
    <property type="entry name" value="4Fe4S_Fe-S-bd"/>
</dbReference>
<dbReference type="OrthoDB" id="9803192at2"/>
<dbReference type="FunFam" id="3.30.70.20:FF:000035">
    <property type="entry name" value="Iron hydrogenase 1"/>
    <property type="match status" value="1"/>
</dbReference>
<dbReference type="PANTHER" id="PTHR42783:SF3">
    <property type="entry name" value="GLUTAMATE SYNTHASE [NADPH] SMALL CHAIN-RELATED"/>
    <property type="match status" value="1"/>
</dbReference>
<dbReference type="SUPFAM" id="SSF54862">
    <property type="entry name" value="4Fe-4S ferredoxins"/>
    <property type="match status" value="1"/>
</dbReference>
<evidence type="ECO:0000256" key="11">
    <source>
        <dbReference type="ARBA" id="ARBA00023027"/>
    </source>
</evidence>
<accession>A0A369B3X5</accession>
<dbReference type="SMART" id="SM00929">
    <property type="entry name" value="NADH-G_4Fe-4S_3"/>
    <property type="match status" value="1"/>
</dbReference>
<dbReference type="PROSITE" id="PS51379">
    <property type="entry name" value="4FE4S_FER_2"/>
    <property type="match status" value="2"/>
</dbReference>
<name>A0A369B3X5_9FIRM</name>
<keyword evidence="8" id="KW-1278">Translocase</keyword>